<keyword evidence="3 8" id="KW-0436">Ligase</keyword>
<evidence type="ECO:0000256" key="5">
    <source>
        <dbReference type="ARBA" id="ARBA00022741"/>
    </source>
</evidence>
<feature type="binding site" evidence="8">
    <location>
        <begin position="28"/>
        <end position="33"/>
    </location>
    <ligand>
        <name>ATP</name>
        <dbReference type="ChEBI" id="CHEBI:30616"/>
    </ligand>
</feature>
<evidence type="ECO:0000256" key="3">
    <source>
        <dbReference type="ARBA" id="ARBA00022598"/>
    </source>
</evidence>
<dbReference type="GO" id="GO:0005524">
    <property type="term" value="F:ATP binding"/>
    <property type="evidence" value="ECO:0007669"/>
    <property type="project" value="UniProtKB-UniRule"/>
</dbReference>
<dbReference type="Gene3D" id="3.40.50.620">
    <property type="entry name" value="HUPs"/>
    <property type="match status" value="1"/>
</dbReference>
<dbReference type="Pfam" id="PF11734">
    <property type="entry name" value="TilS_C"/>
    <property type="match status" value="1"/>
</dbReference>
<evidence type="ECO:0000256" key="6">
    <source>
        <dbReference type="ARBA" id="ARBA00022840"/>
    </source>
</evidence>
<evidence type="ECO:0000313" key="10">
    <source>
        <dbReference type="EMBL" id="SDB88559.1"/>
    </source>
</evidence>
<dbReference type="EMBL" id="FMYP01000006">
    <property type="protein sequence ID" value="SDB88559.1"/>
    <property type="molecule type" value="Genomic_DNA"/>
</dbReference>
<dbReference type="EC" id="6.3.4.19" evidence="8"/>
<dbReference type="GO" id="GO:0006400">
    <property type="term" value="P:tRNA modification"/>
    <property type="evidence" value="ECO:0007669"/>
    <property type="project" value="UniProtKB-UniRule"/>
</dbReference>
<comment type="similarity">
    <text evidence="8">Belongs to the tRNA(Ile)-lysidine synthase family.</text>
</comment>
<gene>
    <name evidence="8" type="primary">tilS</name>
    <name evidence="10" type="ORF">SAMN05216323_100644</name>
</gene>
<evidence type="ECO:0000259" key="9">
    <source>
        <dbReference type="SMART" id="SM00977"/>
    </source>
</evidence>
<dbReference type="SMART" id="SM00977">
    <property type="entry name" value="TilS_C"/>
    <property type="match status" value="1"/>
</dbReference>
<dbReference type="InterPro" id="IPR011063">
    <property type="entry name" value="TilS/TtcA_N"/>
</dbReference>
<proteinExistence type="inferred from homology"/>
<dbReference type="GO" id="GO:0005737">
    <property type="term" value="C:cytoplasm"/>
    <property type="evidence" value="ECO:0007669"/>
    <property type="project" value="UniProtKB-SubCell"/>
</dbReference>
<comment type="domain">
    <text evidence="8">The N-terminal region contains the highly conserved SGGXDS motif, predicted to be a P-loop motif involved in ATP binding.</text>
</comment>
<keyword evidence="6 8" id="KW-0067">ATP-binding</keyword>
<keyword evidence="5 8" id="KW-0547">Nucleotide-binding</keyword>
<comment type="function">
    <text evidence="8">Ligates lysine onto the cytidine present at position 34 of the AUA codon-specific tRNA(Ile) that contains the anticodon CAU, in an ATP-dependent manner. Cytidine is converted to lysidine, thus changing the amino acid specificity of the tRNA from methionine to isoleucine.</text>
</comment>
<keyword evidence="2 8" id="KW-0963">Cytoplasm</keyword>
<dbReference type="SUPFAM" id="SSF56037">
    <property type="entry name" value="PheT/TilS domain"/>
    <property type="match status" value="1"/>
</dbReference>
<dbReference type="CDD" id="cd01992">
    <property type="entry name" value="TilS_N"/>
    <property type="match status" value="1"/>
</dbReference>
<evidence type="ECO:0000256" key="8">
    <source>
        <dbReference type="HAMAP-Rule" id="MF_01161"/>
    </source>
</evidence>
<evidence type="ECO:0000313" key="11">
    <source>
        <dbReference type="Proteomes" id="UP000199452"/>
    </source>
</evidence>
<dbReference type="HAMAP" id="MF_01161">
    <property type="entry name" value="tRNA_Ile_lys_synt"/>
    <property type="match status" value="1"/>
</dbReference>
<name>A0A1G6H2Q3_9BACT</name>
<dbReference type="InterPro" id="IPR012094">
    <property type="entry name" value="tRNA_Ile_lys_synt"/>
</dbReference>
<feature type="domain" description="Lysidine-tRNA(Ile) synthetase C-terminal" evidence="9">
    <location>
        <begin position="366"/>
        <end position="438"/>
    </location>
</feature>
<sequence length="441" mass="49695">MEQISKKTINHFLSSHKLFPHKILVGVSGGMDSMVLLHLLNQLEIPIAVAHCNFSLRGLESNKDEESVSSYCNDNNITLFTKRFDTNQHSQTHSVSIEMAARDLRYGWFEELSNEFDFDYIAIAHNLNDSIETFFLNLTRGSGIKGLTGISPINGKIIRPLIDLSRENIAEYAQENKIPWRMDASNLTTVYRRNFIRHNILPQFVALNPSFISTMQRNLAIMNGASKIIELHASEAKTTLLSKHGSTYCIKISELTTKLGWETLLFEILNEFGLSSGEYELAKGILFAQTGSRVVTNNYTIWKNRENLVIEPNMEPHIIKVIIESTNGAISSPIKLSWSSTHLNTTDAKWQSNQGVFEVEKLTFPLTIRNWRAGDSFIPSGMTGAKKISDFLTDQKIESQSRNSILVMESDGKIAWVIGLRVSELFRKTGKTGTAIIFTLD</sequence>
<comment type="subcellular location">
    <subcellularLocation>
        <location evidence="1 8">Cytoplasm</location>
    </subcellularLocation>
</comment>
<dbReference type="GO" id="GO:0032267">
    <property type="term" value="F:tRNA(Ile)-lysidine synthase activity"/>
    <property type="evidence" value="ECO:0007669"/>
    <property type="project" value="UniProtKB-EC"/>
</dbReference>
<dbReference type="RefSeq" id="WP_092435501.1">
    <property type="nucleotide sequence ID" value="NZ_FMYP01000006.1"/>
</dbReference>
<dbReference type="SUPFAM" id="SSF52402">
    <property type="entry name" value="Adenine nucleotide alpha hydrolases-like"/>
    <property type="match status" value="1"/>
</dbReference>
<reference evidence="10 11" key="1">
    <citation type="submission" date="2016-09" db="EMBL/GenBank/DDBJ databases">
        <authorList>
            <person name="Capua I."/>
            <person name="De Benedictis P."/>
            <person name="Joannis T."/>
            <person name="Lombin L.H."/>
            <person name="Cattoli G."/>
        </authorList>
    </citation>
    <scope>NUCLEOTIDE SEQUENCE [LARGE SCALE GENOMIC DNA]</scope>
    <source>
        <strain evidence="10 11">A7P-90m</strain>
    </source>
</reference>
<dbReference type="AlphaFoldDB" id="A0A1G6H2Q3"/>
<accession>A0A1G6H2Q3</accession>
<keyword evidence="11" id="KW-1185">Reference proteome</keyword>
<evidence type="ECO:0000256" key="7">
    <source>
        <dbReference type="ARBA" id="ARBA00048539"/>
    </source>
</evidence>
<organism evidence="10 11">
    <name type="scientific">Williamwhitmania taraxaci</name>
    <dbReference type="NCBI Taxonomy" id="1640674"/>
    <lineage>
        <taxon>Bacteria</taxon>
        <taxon>Pseudomonadati</taxon>
        <taxon>Bacteroidota</taxon>
        <taxon>Bacteroidia</taxon>
        <taxon>Bacteroidales</taxon>
        <taxon>Williamwhitmaniaceae</taxon>
        <taxon>Williamwhitmania</taxon>
    </lineage>
</organism>
<dbReference type="InterPro" id="IPR014729">
    <property type="entry name" value="Rossmann-like_a/b/a_fold"/>
</dbReference>
<dbReference type="Pfam" id="PF01171">
    <property type="entry name" value="ATP_bind_3"/>
    <property type="match status" value="1"/>
</dbReference>
<dbReference type="NCBIfam" id="TIGR02432">
    <property type="entry name" value="lysidine_TilS_N"/>
    <property type="match status" value="1"/>
</dbReference>
<dbReference type="Proteomes" id="UP000199452">
    <property type="component" value="Unassembled WGS sequence"/>
</dbReference>
<dbReference type="PANTHER" id="PTHR43033">
    <property type="entry name" value="TRNA(ILE)-LYSIDINE SYNTHASE-RELATED"/>
    <property type="match status" value="1"/>
</dbReference>
<dbReference type="STRING" id="1640674.SAMN05216323_100644"/>
<keyword evidence="4 8" id="KW-0819">tRNA processing</keyword>
<dbReference type="OrthoDB" id="9807403at2"/>
<dbReference type="InterPro" id="IPR012795">
    <property type="entry name" value="tRNA_Ile_lys_synt_N"/>
</dbReference>
<protein>
    <recommendedName>
        <fullName evidence="8">tRNA(Ile)-lysidine synthase</fullName>
        <ecNumber evidence="8">6.3.4.19</ecNumber>
    </recommendedName>
    <alternativeName>
        <fullName evidence="8">tRNA(Ile)-2-lysyl-cytidine synthase</fullName>
    </alternativeName>
    <alternativeName>
        <fullName evidence="8">tRNA(Ile)-lysidine synthetase</fullName>
    </alternativeName>
</protein>
<dbReference type="PANTHER" id="PTHR43033:SF1">
    <property type="entry name" value="TRNA(ILE)-LYSIDINE SYNTHASE-RELATED"/>
    <property type="match status" value="1"/>
</dbReference>
<evidence type="ECO:0000256" key="4">
    <source>
        <dbReference type="ARBA" id="ARBA00022694"/>
    </source>
</evidence>
<evidence type="ECO:0000256" key="1">
    <source>
        <dbReference type="ARBA" id="ARBA00004496"/>
    </source>
</evidence>
<dbReference type="NCBIfam" id="TIGR02433">
    <property type="entry name" value="lysidine_TilS_C"/>
    <property type="match status" value="1"/>
</dbReference>
<dbReference type="InterPro" id="IPR012796">
    <property type="entry name" value="Lysidine-tRNA-synth_C"/>
</dbReference>
<comment type="catalytic activity">
    <reaction evidence="7 8">
        <text>cytidine(34) in tRNA(Ile2) + L-lysine + ATP = lysidine(34) in tRNA(Ile2) + AMP + diphosphate + H(+)</text>
        <dbReference type="Rhea" id="RHEA:43744"/>
        <dbReference type="Rhea" id="RHEA-COMP:10625"/>
        <dbReference type="Rhea" id="RHEA-COMP:10670"/>
        <dbReference type="ChEBI" id="CHEBI:15378"/>
        <dbReference type="ChEBI" id="CHEBI:30616"/>
        <dbReference type="ChEBI" id="CHEBI:32551"/>
        <dbReference type="ChEBI" id="CHEBI:33019"/>
        <dbReference type="ChEBI" id="CHEBI:82748"/>
        <dbReference type="ChEBI" id="CHEBI:83665"/>
        <dbReference type="ChEBI" id="CHEBI:456215"/>
        <dbReference type="EC" id="6.3.4.19"/>
    </reaction>
</comment>
<evidence type="ECO:0000256" key="2">
    <source>
        <dbReference type="ARBA" id="ARBA00022490"/>
    </source>
</evidence>